<feature type="chain" id="PRO_5039679434" evidence="1">
    <location>
        <begin position="24"/>
        <end position="818"/>
    </location>
</feature>
<name>A0A9E8N8J1_9BACT</name>
<organism evidence="4 5">
    <name type="scientific">Dyadobacter pollutisoli</name>
    <dbReference type="NCBI Taxonomy" id="2910158"/>
    <lineage>
        <taxon>Bacteria</taxon>
        <taxon>Pseudomonadati</taxon>
        <taxon>Bacteroidota</taxon>
        <taxon>Cytophagia</taxon>
        <taxon>Cytophagales</taxon>
        <taxon>Spirosomataceae</taxon>
        <taxon>Dyadobacter</taxon>
    </lineage>
</organism>
<accession>A0A9E8N8J1</accession>
<dbReference type="InterPro" id="IPR026444">
    <property type="entry name" value="Secre_tail"/>
</dbReference>
<reference evidence="4" key="1">
    <citation type="submission" date="2022-11" db="EMBL/GenBank/DDBJ databases">
        <title>Dyadobacter pollutisoli sp. nov., isolated from plastic dumped soil.</title>
        <authorList>
            <person name="Kim J.M."/>
            <person name="Kim K.R."/>
            <person name="Lee J.K."/>
            <person name="Hao L."/>
            <person name="Jeon C.O."/>
        </authorList>
    </citation>
    <scope>NUCLEOTIDE SEQUENCE</scope>
    <source>
        <strain evidence="4">U1</strain>
    </source>
</reference>
<gene>
    <name evidence="4" type="ORF">ON006_19235</name>
</gene>
<feature type="domain" description="Secretion system C-terminal sorting" evidence="2">
    <location>
        <begin position="750"/>
        <end position="816"/>
    </location>
</feature>
<dbReference type="RefSeq" id="WP_244820996.1">
    <property type="nucleotide sequence ID" value="NZ_CP112998.1"/>
</dbReference>
<sequence length="818" mass="87815">MKNFTLLISLLLLNLAISRQAFSAVTDCGCSDASNALKNGSFESGTDNWSKADGTNFGTDNAYDVCGEKNGLITGAGSIYQDVTLVAGSIVDLTVYGGTHDLSKTHLFKLTFYNSSGQKIDGDHNVSVDMNYKVTDNHDLKQFSLSSTAPAGATKVRFSATSTGDYFKIDVACMSVTPPAPTDCGCPDATNALKNGSFESGTGDWSKSSNTNFYTDTKYSECGAKNGLIDGSGSIYQEINLSAGSKVDLTVYGGTHDTGFSHKFKLDFYNSSGQIITSPNNNKSVDMNYKVTEYHKLQQYTLSATAPAGAVKVRFSATSNGNYFKVDVACMTITTVPPVDCGCKDAENALKNGSFESGTDNWTKTDGTNFGSDEAYSICGSKNGLITGAGSIYQEVNLVQGSKVNLTVYGGTHDISKTHKFKLEFYTAAGVLVPIPEDINNTVEMDYKVTETHKLQQYTLSGTAPLGAAKVRITASSTGDYFKIDVVCMSITSPPPVTCEECTGNKIANGSFETGTDSWSTTGNVFADPIIANCGSKSLILAGAGSFSQDVTILSTYGSTINLNFWGAVKQNRDQKVEIIFLDGSNKVLGTLTQQIDKLVESDPWGLQKYTLAGVIPTGSTIARIKGSGSEDYLAVDGFCLTFSGSPLPVTLAAFDARKEGSTASITWSTTTESNSDHFDVQHSQDGKVWSILTTVQAQGESKVLVPYHYTHTSPFTTNLYRLKMVDIDGTFAYSSIKSLNFNGEEQMTIYPNPTADRIKLNGNMQIANVKIYSQSGVMVMNTRPDSGNEIDLTKLAQGTYFVKINNGTLTRKILIVR</sequence>
<protein>
    <submittedName>
        <fullName evidence="4">T9SS type A sorting domain-containing protein</fullName>
    </submittedName>
</protein>
<dbReference type="KEGG" id="dpf:ON006_19235"/>
<dbReference type="InterPro" id="IPR057172">
    <property type="entry name" value="DUF7850"/>
</dbReference>
<dbReference type="Pfam" id="PF25235">
    <property type="entry name" value="DUF7850"/>
    <property type="match status" value="2"/>
</dbReference>
<feature type="domain" description="DUF7850" evidence="3">
    <location>
        <begin position="213"/>
        <end position="327"/>
    </location>
</feature>
<keyword evidence="1" id="KW-0732">Signal</keyword>
<keyword evidence="5" id="KW-1185">Reference proteome</keyword>
<dbReference type="AlphaFoldDB" id="A0A9E8N8J1"/>
<evidence type="ECO:0000313" key="5">
    <source>
        <dbReference type="Proteomes" id="UP001164653"/>
    </source>
</evidence>
<feature type="signal peptide" evidence="1">
    <location>
        <begin position="1"/>
        <end position="23"/>
    </location>
</feature>
<dbReference type="NCBIfam" id="TIGR04183">
    <property type="entry name" value="Por_Secre_tail"/>
    <property type="match status" value="1"/>
</dbReference>
<proteinExistence type="predicted"/>
<evidence type="ECO:0000259" key="3">
    <source>
        <dbReference type="Pfam" id="PF25235"/>
    </source>
</evidence>
<evidence type="ECO:0000259" key="2">
    <source>
        <dbReference type="Pfam" id="PF18962"/>
    </source>
</evidence>
<dbReference type="Proteomes" id="UP001164653">
    <property type="component" value="Chromosome"/>
</dbReference>
<feature type="domain" description="DUF7850" evidence="3">
    <location>
        <begin position="59"/>
        <end position="170"/>
    </location>
</feature>
<evidence type="ECO:0000256" key="1">
    <source>
        <dbReference type="SAM" id="SignalP"/>
    </source>
</evidence>
<evidence type="ECO:0000313" key="4">
    <source>
        <dbReference type="EMBL" id="WAC09882.1"/>
    </source>
</evidence>
<dbReference type="Gene3D" id="2.60.120.260">
    <property type="entry name" value="Galactose-binding domain-like"/>
    <property type="match status" value="4"/>
</dbReference>
<dbReference type="Pfam" id="PF18962">
    <property type="entry name" value="Por_Secre_tail"/>
    <property type="match status" value="1"/>
</dbReference>
<dbReference type="EMBL" id="CP112998">
    <property type="protein sequence ID" value="WAC09882.1"/>
    <property type="molecule type" value="Genomic_DNA"/>
</dbReference>